<protein>
    <submittedName>
        <fullName evidence="1">Replication factor A protein</fullName>
    </submittedName>
</protein>
<proteinExistence type="predicted"/>
<dbReference type="SUPFAM" id="SSF50249">
    <property type="entry name" value="Nucleic acid-binding proteins"/>
    <property type="match status" value="1"/>
</dbReference>
<organism evidence="1 2">
    <name type="scientific">Trifolium medium</name>
    <dbReference type="NCBI Taxonomy" id="97028"/>
    <lineage>
        <taxon>Eukaryota</taxon>
        <taxon>Viridiplantae</taxon>
        <taxon>Streptophyta</taxon>
        <taxon>Embryophyta</taxon>
        <taxon>Tracheophyta</taxon>
        <taxon>Spermatophyta</taxon>
        <taxon>Magnoliopsida</taxon>
        <taxon>eudicotyledons</taxon>
        <taxon>Gunneridae</taxon>
        <taxon>Pentapetalae</taxon>
        <taxon>rosids</taxon>
        <taxon>fabids</taxon>
        <taxon>Fabales</taxon>
        <taxon>Fabaceae</taxon>
        <taxon>Papilionoideae</taxon>
        <taxon>50 kb inversion clade</taxon>
        <taxon>NPAAA clade</taxon>
        <taxon>Hologalegina</taxon>
        <taxon>IRL clade</taxon>
        <taxon>Trifolieae</taxon>
        <taxon>Trifolium</taxon>
    </lineage>
</organism>
<dbReference type="AlphaFoldDB" id="A0A392QB20"/>
<reference evidence="1 2" key="1">
    <citation type="journal article" date="2018" name="Front. Plant Sci.">
        <title>Red Clover (Trifolium pratense) and Zigzag Clover (T. medium) - A Picture of Genomic Similarities and Differences.</title>
        <authorList>
            <person name="Dluhosova J."/>
            <person name="Istvanek J."/>
            <person name="Nedelnik J."/>
            <person name="Repkova J."/>
        </authorList>
    </citation>
    <scope>NUCLEOTIDE SEQUENCE [LARGE SCALE GENOMIC DNA]</scope>
    <source>
        <strain evidence="2">cv. 10/8</strain>
        <tissue evidence="1">Leaf</tissue>
    </source>
</reference>
<evidence type="ECO:0000313" key="2">
    <source>
        <dbReference type="Proteomes" id="UP000265520"/>
    </source>
</evidence>
<dbReference type="EMBL" id="LXQA010122365">
    <property type="protein sequence ID" value="MCI20920.1"/>
    <property type="molecule type" value="Genomic_DNA"/>
</dbReference>
<sequence>VHGIDVDTSVPLIGSRGKAPLDEEFLRMHPKKTMGDLIDLAENGVFSVCGNVVGIVGGEEWWYPACKCHKSVIPDSGAYYCNGCGKHVFQVVPRYC</sequence>
<evidence type="ECO:0000313" key="1">
    <source>
        <dbReference type="EMBL" id="MCI20920.1"/>
    </source>
</evidence>
<dbReference type="InterPro" id="IPR012340">
    <property type="entry name" value="NA-bd_OB-fold"/>
</dbReference>
<name>A0A392QB20_9FABA</name>
<comment type="caution">
    <text evidence="1">The sequence shown here is derived from an EMBL/GenBank/DDBJ whole genome shotgun (WGS) entry which is preliminary data.</text>
</comment>
<feature type="non-terminal residue" evidence="1">
    <location>
        <position position="1"/>
    </location>
</feature>
<keyword evidence="2" id="KW-1185">Reference proteome</keyword>
<dbReference type="Proteomes" id="UP000265520">
    <property type="component" value="Unassembled WGS sequence"/>
</dbReference>
<dbReference type="Gene3D" id="2.40.50.140">
    <property type="entry name" value="Nucleic acid-binding proteins"/>
    <property type="match status" value="1"/>
</dbReference>
<accession>A0A392QB20</accession>